<dbReference type="InterPro" id="IPR005066">
    <property type="entry name" value="MoCF_OxRdtse_dimer"/>
</dbReference>
<dbReference type="Gene3D" id="2.60.40.650">
    <property type="match status" value="1"/>
</dbReference>
<dbReference type="EMBL" id="JAPDRK010000003">
    <property type="protein sequence ID" value="KAJ9613969.1"/>
    <property type="molecule type" value="Genomic_DNA"/>
</dbReference>
<evidence type="ECO:0000256" key="2">
    <source>
        <dbReference type="ARBA" id="ARBA00022505"/>
    </source>
</evidence>
<keyword evidence="8" id="KW-1185">Reference proteome</keyword>
<evidence type="ECO:0000256" key="3">
    <source>
        <dbReference type="ARBA" id="ARBA00022723"/>
    </source>
</evidence>
<keyword evidence="2" id="KW-0500">Molybdenum</keyword>
<dbReference type="Gene3D" id="3.90.420.10">
    <property type="entry name" value="Oxidoreductase, molybdopterin-binding domain"/>
    <property type="match status" value="1"/>
</dbReference>
<dbReference type="SUPFAM" id="SSF81296">
    <property type="entry name" value="E set domains"/>
    <property type="match status" value="1"/>
</dbReference>
<gene>
    <name evidence="7" type="ORF">H2200_002105</name>
</gene>
<feature type="domain" description="Oxidoreductase molybdopterin-binding" evidence="5">
    <location>
        <begin position="3"/>
        <end position="112"/>
    </location>
</feature>
<proteinExistence type="predicted"/>
<evidence type="ECO:0000259" key="5">
    <source>
        <dbReference type="Pfam" id="PF00174"/>
    </source>
</evidence>
<organism evidence="7 8">
    <name type="scientific">Cladophialophora chaetospira</name>
    <dbReference type="NCBI Taxonomy" id="386627"/>
    <lineage>
        <taxon>Eukaryota</taxon>
        <taxon>Fungi</taxon>
        <taxon>Dikarya</taxon>
        <taxon>Ascomycota</taxon>
        <taxon>Pezizomycotina</taxon>
        <taxon>Eurotiomycetes</taxon>
        <taxon>Chaetothyriomycetidae</taxon>
        <taxon>Chaetothyriales</taxon>
        <taxon>Herpotrichiellaceae</taxon>
        <taxon>Cladophialophora</taxon>
    </lineage>
</organism>
<comment type="caution">
    <text evidence="7">The sequence shown here is derived from an EMBL/GenBank/DDBJ whole genome shotgun (WGS) entry which is preliminary data.</text>
</comment>
<dbReference type="GO" id="GO:0043546">
    <property type="term" value="F:molybdopterin cofactor binding"/>
    <property type="evidence" value="ECO:0007669"/>
    <property type="project" value="TreeGrafter"/>
</dbReference>
<dbReference type="GO" id="GO:0006790">
    <property type="term" value="P:sulfur compound metabolic process"/>
    <property type="evidence" value="ECO:0007669"/>
    <property type="project" value="TreeGrafter"/>
</dbReference>
<evidence type="ECO:0000313" key="7">
    <source>
        <dbReference type="EMBL" id="KAJ9613969.1"/>
    </source>
</evidence>
<dbReference type="Pfam" id="PF03404">
    <property type="entry name" value="Mo-co_dimer"/>
    <property type="match status" value="1"/>
</dbReference>
<evidence type="ECO:0008006" key="9">
    <source>
        <dbReference type="Google" id="ProtNLM"/>
    </source>
</evidence>
<feature type="domain" description="Moybdenum cofactor oxidoreductase dimerisation" evidence="6">
    <location>
        <begin position="146"/>
        <end position="263"/>
    </location>
</feature>
<evidence type="ECO:0000256" key="4">
    <source>
        <dbReference type="ARBA" id="ARBA00023002"/>
    </source>
</evidence>
<dbReference type="Proteomes" id="UP001172673">
    <property type="component" value="Unassembled WGS sequence"/>
</dbReference>
<accession>A0AA38XIC3</accession>
<dbReference type="GO" id="GO:0005739">
    <property type="term" value="C:mitochondrion"/>
    <property type="evidence" value="ECO:0007669"/>
    <property type="project" value="TreeGrafter"/>
</dbReference>
<evidence type="ECO:0000259" key="6">
    <source>
        <dbReference type="Pfam" id="PF03404"/>
    </source>
</evidence>
<dbReference type="Pfam" id="PF00174">
    <property type="entry name" value="Oxidored_molyb"/>
    <property type="match status" value="1"/>
</dbReference>
<dbReference type="PANTHER" id="PTHR19372:SF7">
    <property type="entry name" value="SULFITE OXIDASE, MITOCHONDRIAL"/>
    <property type="match status" value="1"/>
</dbReference>
<dbReference type="InterPro" id="IPR008335">
    <property type="entry name" value="Mopterin_OxRdtase_euk"/>
</dbReference>
<dbReference type="InterPro" id="IPR014756">
    <property type="entry name" value="Ig_E-set"/>
</dbReference>
<dbReference type="InterPro" id="IPR036374">
    <property type="entry name" value="OxRdtase_Mopterin-bd_sf"/>
</dbReference>
<dbReference type="PANTHER" id="PTHR19372">
    <property type="entry name" value="SULFITE REDUCTASE"/>
    <property type="match status" value="1"/>
</dbReference>
<keyword evidence="3" id="KW-0479">Metal-binding</keyword>
<dbReference type="InterPro" id="IPR000572">
    <property type="entry name" value="OxRdtase_Mopterin-bd_dom"/>
</dbReference>
<dbReference type="PRINTS" id="PR00407">
    <property type="entry name" value="EUMOPTERIN"/>
</dbReference>
<protein>
    <recommendedName>
        <fullName evidence="9">Sulfite oxidase</fullName>
    </recommendedName>
</protein>
<comment type="cofactor">
    <cofactor evidence="1">
        <name>Mo-molybdopterin</name>
        <dbReference type="ChEBI" id="CHEBI:71302"/>
    </cofactor>
</comment>
<reference evidence="7" key="1">
    <citation type="submission" date="2022-10" db="EMBL/GenBank/DDBJ databases">
        <title>Culturing micro-colonial fungi from biological soil crusts in the Mojave desert and describing Neophaeococcomyces mojavensis, and introducing the new genera and species Taxawa tesnikishii.</title>
        <authorList>
            <person name="Kurbessoian T."/>
            <person name="Stajich J.E."/>
        </authorList>
    </citation>
    <scope>NUCLEOTIDE SEQUENCE</scope>
    <source>
        <strain evidence="7">TK_41</strain>
    </source>
</reference>
<evidence type="ECO:0000313" key="8">
    <source>
        <dbReference type="Proteomes" id="UP001172673"/>
    </source>
</evidence>
<dbReference type="SUPFAM" id="SSF56524">
    <property type="entry name" value="Oxidoreductase molybdopterin-binding domain"/>
    <property type="match status" value="1"/>
</dbReference>
<dbReference type="GO" id="GO:0030151">
    <property type="term" value="F:molybdenum ion binding"/>
    <property type="evidence" value="ECO:0007669"/>
    <property type="project" value="InterPro"/>
</dbReference>
<dbReference type="AlphaFoldDB" id="A0AA38XIC3"/>
<evidence type="ECO:0000256" key="1">
    <source>
        <dbReference type="ARBA" id="ARBA00001924"/>
    </source>
</evidence>
<name>A0AA38XIC3_9EURO</name>
<keyword evidence="4" id="KW-0560">Oxidoreductase</keyword>
<dbReference type="GO" id="GO:0008482">
    <property type="term" value="F:sulfite oxidase activity"/>
    <property type="evidence" value="ECO:0007669"/>
    <property type="project" value="TreeGrafter"/>
</dbReference>
<sequence>MRTRIKEVLGVDWFDGAVMNCTWEGPRVRDILLAAGLDEHAMQGSVAPKHVHFANYGGKTQADEWYGGSIPLERAVDPAMDVILAVKMNGSPLPARHGFPVRAIVPGVLGARFSGFSSQQKDYKILPADAVCPKTAEKYWARIPSMLDMPINSCVAYPTSGSTIALPSSGTIEVLGYAVPQGALGPVVRVEVSGDEGKTWVDAQLEDGGKDASKWTWVIWQVMVKMEKGKGKRIFAKATDAGGNTQTCERSAWNLRGVAYNGYEAAFDLTIL</sequence>
<dbReference type="GO" id="GO:0020037">
    <property type="term" value="F:heme binding"/>
    <property type="evidence" value="ECO:0007669"/>
    <property type="project" value="TreeGrafter"/>
</dbReference>